<dbReference type="Pfam" id="PF20266">
    <property type="entry name" value="Mab-21_C"/>
    <property type="match status" value="1"/>
</dbReference>
<name>A0A6J8ENN2_MYTCO</name>
<dbReference type="EMBL" id="CACVKT020009537">
    <property type="protein sequence ID" value="CAC5422269.1"/>
    <property type="molecule type" value="Genomic_DNA"/>
</dbReference>
<sequence length="182" mass="21686">MEWISRFWKFDLPSQEIISSIVLKGCHIVPVGSSRNHADDKDWRLSFCIAEKTLIETFNHTQILVYGSLKLVLKEIIEKQNIAQLLCSYFLKTVIFWVVEETSSSYWIPQNIILCFHLCLRRLIQFVNDEDCPNYFVRSNNMFRERFNKSQKKFCYRFYAIFLPMGGNGCCKLKLWKDFRTL</sequence>
<evidence type="ECO:0000313" key="3">
    <source>
        <dbReference type="Proteomes" id="UP000507470"/>
    </source>
</evidence>
<dbReference type="Proteomes" id="UP000507470">
    <property type="component" value="Unassembled WGS sequence"/>
</dbReference>
<dbReference type="Gene3D" id="1.10.1410.40">
    <property type="match status" value="1"/>
</dbReference>
<organism evidence="2 3">
    <name type="scientific">Mytilus coruscus</name>
    <name type="common">Sea mussel</name>
    <dbReference type="NCBI Taxonomy" id="42192"/>
    <lineage>
        <taxon>Eukaryota</taxon>
        <taxon>Metazoa</taxon>
        <taxon>Spiralia</taxon>
        <taxon>Lophotrochozoa</taxon>
        <taxon>Mollusca</taxon>
        <taxon>Bivalvia</taxon>
        <taxon>Autobranchia</taxon>
        <taxon>Pteriomorphia</taxon>
        <taxon>Mytilida</taxon>
        <taxon>Mytiloidea</taxon>
        <taxon>Mytilidae</taxon>
        <taxon>Mytilinae</taxon>
        <taxon>Mytilus</taxon>
    </lineage>
</organism>
<feature type="domain" description="Mab-21-like HhH/H2TH-like" evidence="1">
    <location>
        <begin position="72"/>
        <end position="156"/>
    </location>
</feature>
<reference evidence="2 3" key="1">
    <citation type="submission" date="2020-06" db="EMBL/GenBank/DDBJ databases">
        <authorList>
            <person name="Li R."/>
            <person name="Bekaert M."/>
        </authorList>
    </citation>
    <scope>NUCLEOTIDE SEQUENCE [LARGE SCALE GENOMIC DNA]</scope>
    <source>
        <strain evidence="3">wild</strain>
    </source>
</reference>
<dbReference type="PANTHER" id="PTHR10656">
    <property type="entry name" value="CELL FATE DETERMINING PROTEIN MAB21-RELATED"/>
    <property type="match status" value="1"/>
</dbReference>
<evidence type="ECO:0000313" key="2">
    <source>
        <dbReference type="EMBL" id="CAC5422269.1"/>
    </source>
</evidence>
<dbReference type="OrthoDB" id="6130400at2759"/>
<dbReference type="InterPro" id="IPR046906">
    <property type="entry name" value="Mab-21_HhH/H2TH-like"/>
</dbReference>
<evidence type="ECO:0000259" key="1">
    <source>
        <dbReference type="Pfam" id="PF20266"/>
    </source>
</evidence>
<dbReference type="AlphaFoldDB" id="A0A6J8ENN2"/>
<keyword evidence="3" id="KW-1185">Reference proteome</keyword>
<proteinExistence type="predicted"/>
<gene>
    <name evidence="2" type="ORF">MCOR_54327</name>
</gene>
<dbReference type="PANTHER" id="PTHR10656:SF69">
    <property type="entry name" value="MAB-21-LIKE HHH_H2TH-LIKE DOMAIN-CONTAINING PROTEIN"/>
    <property type="match status" value="1"/>
</dbReference>
<accession>A0A6J8ENN2</accession>
<protein>
    <recommendedName>
        <fullName evidence="1">Mab-21-like HhH/H2TH-like domain-containing protein</fullName>
    </recommendedName>
</protein>